<organism evidence="2 3">
    <name type="scientific">Taibaiella soli</name>
    <dbReference type="NCBI Taxonomy" id="1649169"/>
    <lineage>
        <taxon>Bacteria</taxon>
        <taxon>Pseudomonadati</taxon>
        <taxon>Bacteroidota</taxon>
        <taxon>Chitinophagia</taxon>
        <taxon>Chitinophagales</taxon>
        <taxon>Chitinophagaceae</taxon>
        <taxon>Taibaiella</taxon>
    </lineage>
</organism>
<protein>
    <recommendedName>
        <fullName evidence="1">PKD domain-containing protein</fullName>
    </recommendedName>
</protein>
<comment type="caution">
    <text evidence="2">The sequence shown here is derived from an EMBL/GenBank/DDBJ whole genome shotgun (WGS) entry which is preliminary data.</text>
</comment>
<proteinExistence type="predicted"/>
<evidence type="ECO:0000259" key="1">
    <source>
        <dbReference type="PROSITE" id="PS50093"/>
    </source>
</evidence>
<feature type="domain" description="PKD" evidence="1">
    <location>
        <begin position="1422"/>
        <end position="1474"/>
    </location>
</feature>
<dbReference type="CDD" id="cd00146">
    <property type="entry name" value="PKD"/>
    <property type="match status" value="1"/>
</dbReference>
<dbReference type="InterPro" id="IPR026341">
    <property type="entry name" value="T9SS_type_B"/>
</dbReference>
<dbReference type="OrthoDB" id="9765926at2"/>
<dbReference type="Proteomes" id="UP000248745">
    <property type="component" value="Unassembled WGS sequence"/>
</dbReference>
<sequence length="1650" mass="175156">MARSIPVRIKSVLLFLFAAVISFKGIAQCNNWSISAQAVTPSTCSSSGTFSVTLSGADVANLTNVQYGIPLTNGFSVALNNSPNFSSIPPGTYPVNVVADCGGVQITKSTTVVVPGNYQLPVWGVLSARASFDCMSTGKLYLSVQKGLPPYTFHLTAWPASYSGPTTHTTSASNDTFSNLPAGNYTYECTDACGSGITPNTYTVPAFTPSTLPFQILPPYLGSSCNPITISFPVQTTDFGVWTGYMHDTSVKVSVSISNNVFSPTPYKAVNISGGIQMTMNPGFSLKNCAGATLIYTFHPPCGSDWQKSIPITGPSLQFNPVQNCATFNEEVLCNLLCTPITYTYSNAAGTVFGPYTANNNDFTLSGLPNGNYSITCTSADGATVTSNFSSTSISSNPYSVSIVNGSAGLNNYIDYFRFNTTVNTQGRHIELVSGPPGYSYSASWTNFPDDRAVNNQTPVFPGTLLFQAGNYVWKITDSCGSYLLPITVGPPDLYQYTAGIDHQKQTCAGLWIWPNGTATNNGVAKPVGFYIYFNGLPFNWTGTWPDYHPGDSLLLTVPGTYTIVPFSITKSNYNSSVFPGPNVYVNSYTFIYTLKPVQVDMDRTQGVICNPTATGQAEIYAQGKDGLPFVGYSGHYQYYLALAGNGTTGPYIANNTTGIFSNFGGNANDLFDIKIVDSCGASALQQIKILDLSTTRIATANQFVSCPAGTVQLNAIYLPGATYSWTGPNGFTSNLQQPVISNLSALNAGVYYVTVTVPFCTQPAKDSTTLVLNPLPPVPTFTINCGPPVVLNISNPSPSYKYNWVLHTNFSSPVVTLPSTNGNSLTVPSTIGSYWPVAVDTISGCSTMGLDSFNYTPIGTVQIYAPKSQICAGDSSTLVATSGFVSYQWYKNNTAIPGATTQTFAAAAAGTYKVAGFTSLCQSILSGNVILTVLATPFGTIEGATHDICTNSSVLLQADTGTGYTYIWKNNNVVIPGATQSSYTASASGSYTVTVSNGICNATSTPFALTVHAAPTVNITPSTTQTICTGGVVNFSTPFCSSCTYTWLQNSIAIPGASSNIYTANSNGTYSVMVGNGGICPDVTSTPVTVAIVPPPTATITGATHDICANTSVLLQTDTNAAYTYSWKKNNVTIPGATVSNYNATTSGNYTVVASNGICTVTSAPFVLTVHPLPVASISPSAIQNICPGETIILATPSDPAFSYVWQHDGNTIPGNNANTYTASDTGSYNVIVSSAFCPSDTSLAVTINRLPSTVHLPNDTVICSQNPFAITLDAGPGFTNYSWSTGATSEQITATKAGVYWVTVTNHCGSFTDSIIIHSLSEYLPNLPADTIVCNQNNSATLTVGSLYNSIHWSTGATSPSITVAQAGTYWVKVETPCGTIYDTTKVAFCAPVVDAMNLPQQTICEGDCIEPTAQVSNFPLTYQWYFPGGNPATANAAVPGIICYANAGTYPIKLVVSNASGSDSMTMQIKVNSKPVSEFKDSSITVPYNTSLSLPACAAAQTVDWYQDGKLICANCPTLKIGEAKSYNATYHCVVSNGDCHDSCTYSIRVIDIPHNIWLPDAFTPNGDGRNDVFHIITDNPNVLVNSLSVFNRWGQRVFVSNLNNDGWDGTFNGKACELGTYYWMIEYKILGTKEVYFLKGDVELIR</sequence>
<keyword evidence="3" id="KW-1185">Reference proteome</keyword>
<accession>A0A2W2B442</accession>
<dbReference type="InterPro" id="IPR000601">
    <property type="entry name" value="PKD_dom"/>
</dbReference>
<dbReference type="RefSeq" id="WP_111000913.1">
    <property type="nucleotide sequence ID" value="NZ_QKTW01000028.1"/>
</dbReference>
<dbReference type="InterPro" id="IPR013783">
    <property type="entry name" value="Ig-like_fold"/>
</dbReference>
<dbReference type="SUPFAM" id="SSF49299">
    <property type="entry name" value="PKD domain"/>
    <property type="match status" value="1"/>
</dbReference>
<dbReference type="InterPro" id="IPR035986">
    <property type="entry name" value="PKD_dom_sf"/>
</dbReference>
<reference evidence="2 3" key="1">
    <citation type="submission" date="2018-06" db="EMBL/GenBank/DDBJ databases">
        <title>Mucibacter soli gen. nov., sp. nov., a new member of the family Chitinophagaceae producing mucin.</title>
        <authorList>
            <person name="Kim M.-K."/>
            <person name="Park S."/>
            <person name="Kim T.-S."/>
            <person name="Joung Y."/>
            <person name="Han J.-H."/>
            <person name="Kim S.B."/>
        </authorList>
    </citation>
    <scope>NUCLEOTIDE SEQUENCE [LARGE SCALE GENOMIC DNA]</scope>
    <source>
        <strain evidence="2 3">R1-15</strain>
    </source>
</reference>
<dbReference type="NCBIfam" id="TIGR04131">
    <property type="entry name" value="Bac_Flav_CTERM"/>
    <property type="match status" value="1"/>
</dbReference>
<name>A0A2W2B442_9BACT</name>
<dbReference type="SUPFAM" id="SSF48726">
    <property type="entry name" value="Immunoglobulin"/>
    <property type="match status" value="2"/>
</dbReference>
<dbReference type="EMBL" id="QKTW01000028">
    <property type="protein sequence ID" value="PZF70897.1"/>
    <property type="molecule type" value="Genomic_DNA"/>
</dbReference>
<dbReference type="Pfam" id="PF13585">
    <property type="entry name" value="CHU_C"/>
    <property type="match status" value="1"/>
</dbReference>
<dbReference type="PROSITE" id="PS50093">
    <property type="entry name" value="PKD"/>
    <property type="match status" value="1"/>
</dbReference>
<gene>
    <name evidence="2" type="ORF">DN068_20950</name>
</gene>
<dbReference type="Pfam" id="PF00801">
    <property type="entry name" value="PKD"/>
    <property type="match status" value="1"/>
</dbReference>
<dbReference type="InterPro" id="IPR036179">
    <property type="entry name" value="Ig-like_dom_sf"/>
</dbReference>
<evidence type="ECO:0000313" key="3">
    <source>
        <dbReference type="Proteomes" id="UP000248745"/>
    </source>
</evidence>
<evidence type="ECO:0000313" key="2">
    <source>
        <dbReference type="EMBL" id="PZF70897.1"/>
    </source>
</evidence>
<dbReference type="Gene3D" id="2.60.40.10">
    <property type="entry name" value="Immunoglobulins"/>
    <property type="match status" value="6"/>
</dbReference>